<dbReference type="SMART" id="SM00028">
    <property type="entry name" value="TPR"/>
    <property type="match status" value="3"/>
</dbReference>
<dbReference type="SUPFAM" id="SSF48452">
    <property type="entry name" value="TPR-like"/>
    <property type="match status" value="1"/>
</dbReference>
<keyword evidence="1" id="KW-0802">TPR repeat</keyword>
<protein>
    <submittedName>
        <fullName evidence="3">Uncharacterized protein</fullName>
    </submittedName>
</protein>
<dbReference type="EMBL" id="AGDV01000006">
    <property type="protein sequence ID" value="EMB35022.1"/>
    <property type="molecule type" value="Genomic_DNA"/>
</dbReference>
<feature type="transmembrane region" description="Helical" evidence="2">
    <location>
        <begin position="23"/>
        <end position="44"/>
    </location>
</feature>
<dbReference type="PATRIC" id="fig|999432.5.peg.817"/>
<reference evidence="3" key="1">
    <citation type="submission" date="2012-01" db="EMBL/GenBank/DDBJ databases">
        <title>The Genome Sequence of Treponema denticola H-22.</title>
        <authorList>
            <consortium name="The Broad Institute Genome Sequencing Platform"/>
            <person name="Earl A."/>
            <person name="Ward D."/>
            <person name="Feldgarden M."/>
            <person name="Gevers D."/>
            <person name="Blanton J.M."/>
            <person name="Fenno C.J."/>
            <person name="Baranova O.V."/>
            <person name="Mathney J."/>
            <person name="Dewhirst F.E."/>
            <person name="Izard J."/>
            <person name="Young S.K."/>
            <person name="Zeng Q."/>
            <person name="Gargeya S."/>
            <person name="Fitzgerald M."/>
            <person name="Haas B."/>
            <person name="Abouelleil A."/>
            <person name="Alvarado L."/>
            <person name="Arachchi H.M."/>
            <person name="Berlin A."/>
            <person name="Chapman S.B."/>
            <person name="Gearin G."/>
            <person name="Goldberg J."/>
            <person name="Griggs A."/>
            <person name="Gujja S."/>
            <person name="Hansen M."/>
            <person name="Heiman D."/>
            <person name="Howarth C."/>
            <person name="Larimer J."/>
            <person name="Lui A."/>
            <person name="MacDonald P.J.P."/>
            <person name="McCowen C."/>
            <person name="Montmayeur A."/>
            <person name="Murphy C."/>
            <person name="Neiman D."/>
            <person name="Pearson M."/>
            <person name="Priest M."/>
            <person name="Roberts A."/>
            <person name="Saif S."/>
            <person name="Shea T."/>
            <person name="Sisk P."/>
            <person name="Stolte C."/>
            <person name="Sykes S."/>
            <person name="Wortman J."/>
            <person name="Nusbaum C."/>
            <person name="Birren B."/>
        </authorList>
    </citation>
    <scope>NUCLEOTIDE SEQUENCE [LARGE SCALE GENOMIC DNA]</scope>
    <source>
        <strain evidence="3">H-22</strain>
    </source>
</reference>
<evidence type="ECO:0000256" key="2">
    <source>
        <dbReference type="SAM" id="Phobius"/>
    </source>
</evidence>
<proteinExistence type="predicted"/>
<keyword evidence="2" id="KW-0812">Transmembrane</keyword>
<organism evidence="3">
    <name type="scientific">Treponema denticola H-22</name>
    <dbReference type="NCBI Taxonomy" id="999432"/>
    <lineage>
        <taxon>Bacteria</taxon>
        <taxon>Pseudomonadati</taxon>
        <taxon>Spirochaetota</taxon>
        <taxon>Spirochaetia</taxon>
        <taxon>Spirochaetales</taxon>
        <taxon>Treponemataceae</taxon>
        <taxon>Treponema</taxon>
    </lineage>
</organism>
<keyword evidence="2" id="KW-0472">Membrane</keyword>
<dbReference type="HOGENOM" id="CLU_105450_0_0_12"/>
<dbReference type="AlphaFoldDB" id="A0A0E2E825"/>
<dbReference type="PROSITE" id="PS50005">
    <property type="entry name" value="TPR"/>
    <property type="match status" value="1"/>
</dbReference>
<evidence type="ECO:0000256" key="1">
    <source>
        <dbReference type="PROSITE-ProRule" id="PRU00339"/>
    </source>
</evidence>
<keyword evidence="2" id="KW-1133">Transmembrane helix</keyword>
<sequence length="242" mass="27310">MVLEENKDLAQKINDFLAQYRKIVLGIVVCILVAVAGIIVWFVIGENSKKTSVTSVEKVIYELEDFKREDRAKNPSSEDDAENNERTVSAAVKEAEDKAIEELKTLGSKYSSSYAGFRANTTIAEIYFQRKMYEDALKFYELAAKAVKNSYVEGVASFNAAACADELGDKEKALAYYERASKVENFPLIPRALFNTGRLYEALSKKEDAILSYNRLLEKYPQNEWALLAKSRIIVLKGNDKQ</sequence>
<dbReference type="Proteomes" id="UP000011705">
    <property type="component" value="Chromosome"/>
</dbReference>
<dbReference type="InterPro" id="IPR011990">
    <property type="entry name" value="TPR-like_helical_dom_sf"/>
</dbReference>
<feature type="repeat" description="TPR" evidence="1">
    <location>
        <begin position="190"/>
        <end position="223"/>
    </location>
</feature>
<gene>
    <name evidence="3" type="ORF">HMPREF9726_00788</name>
</gene>
<dbReference type="Gene3D" id="1.25.40.10">
    <property type="entry name" value="Tetratricopeptide repeat domain"/>
    <property type="match status" value="1"/>
</dbReference>
<name>A0A0E2E825_TREDN</name>
<comment type="caution">
    <text evidence="3">The sequence shown here is derived from an EMBL/GenBank/DDBJ whole genome shotgun (WGS) entry which is preliminary data.</text>
</comment>
<dbReference type="InterPro" id="IPR019734">
    <property type="entry name" value="TPR_rpt"/>
</dbReference>
<dbReference type="RefSeq" id="WP_002683644.1">
    <property type="nucleotide sequence ID" value="NZ_CM001795.1"/>
</dbReference>
<dbReference type="Pfam" id="PF13432">
    <property type="entry name" value="TPR_16"/>
    <property type="match status" value="1"/>
</dbReference>
<accession>A0A0E2E825</accession>
<evidence type="ECO:0000313" key="3">
    <source>
        <dbReference type="EMBL" id="EMB35022.1"/>
    </source>
</evidence>